<gene>
    <name evidence="1" type="ORF">BN1095_2070001</name>
</gene>
<evidence type="ECO:0000313" key="1">
    <source>
        <dbReference type="EMBL" id="CDS96627.1"/>
    </source>
</evidence>
<reference evidence="1" key="1">
    <citation type="submission" date="2014-07" db="EMBL/GenBank/DDBJ databases">
        <authorList>
            <person name="Monot Marc"/>
        </authorList>
    </citation>
    <scope>NUCLEOTIDE SEQUENCE</scope>
    <source>
        <strain evidence="1">7032989</strain>
    </source>
</reference>
<accession>A0A069ARS4</accession>
<dbReference type="AlphaFoldDB" id="A0A069ARS4"/>
<name>A0A069ARS4_CLODI</name>
<protein>
    <submittedName>
        <fullName evidence="1">Uncharacterized protein</fullName>
    </submittedName>
</protein>
<sequence>MFFQTGTSIVSDMESPKTSAVNAKLSGLESPAGLNFLTKKGIQQ</sequence>
<organism evidence="1">
    <name type="scientific">Clostridioides difficile</name>
    <name type="common">Peptoclostridium difficile</name>
    <dbReference type="NCBI Taxonomy" id="1496"/>
    <lineage>
        <taxon>Bacteria</taxon>
        <taxon>Bacillati</taxon>
        <taxon>Bacillota</taxon>
        <taxon>Clostridia</taxon>
        <taxon>Peptostreptococcales</taxon>
        <taxon>Peptostreptococcaceae</taxon>
        <taxon>Clostridioides</taxon>
    </lineage>
</organism>
<proteinExistence type="predicted"/>
<dbReference type="EMBL" id="LK932858">
    <property type="protein sequence ID" value="CDS96627.1"/>
    <property type="molecule type" value="Genomic_DNA"/>
</dbReference>